<protein>
    <submittedName>
        <fullName evidence="1">Uncharacterized protein</fullName>
    </submittedName>
</protein>
<evidence type="ECO:0000313" key="2">
    <source>
        <dbReference type="Proteomes" id="UP000234323"/>
    </source>
</evidence>
<organism evidence="1 2">
    <name type="scientific">Rhizophagus irregularis</name>
    <dbReference type="NCBI Taxonomy" id="588596"/>
    <lineage>
        <taxon>Eukaryota</taxon>
        <taxon>Fungi</taxon>
        <taxon>Fungi incertae sedis</taxon>
        <taxon>Mucoromycota</taxon>
        <taxon>Glomeromycotina</taxon>
        <taxon>Glomeromycetes</taxon>
        <taxon>Glomerales</taxon>
        <taxon>Glomeraceae</taxon>
        <taxon>Rhizophagus</taxon>
    </lineage>
</organism>
<name>A0A2I1HEP8_9GLOM</name>
<reference evidence="1 2" key="1">
    <citation type="submission" date="2015-10" db="EMBL/GenBank/DDBJ databases">
        <title>Genome analyses suggest a sexual origin of heterokaryosis in a supposedly ancient asexual fungus.</title>
        <authorList>
            <person name="Ropars J."/>
            <person name="Sedzielewska K."/>
            <person name="Noel J."/>
            <person name="Charron P."/>
            <person name="Farinelli L."/>
            <person name="Marton T."/>
            <person name="Kruger M."/>
            <person name="Pelin A."/>
            <person name="Brachmann A."/>
            <person name="Corradi N."/>
        </authorList>
    </citation>
    <scope>NUCLEOTIDE SEQUENCE [LARGE SCALE GENOMIC DNA]</scope>
    <source>
        <strain evidence="1 2">A4</strain>
    </source>
</reference>
<dbReference type="EMBL" id="LLXI01002501">
    <property type="protein sequence ID" value="PKY57300.1"/>
    <property type="molecule type" value="Genomic_DNA"/>
</dbReference>
<comment type="caution">
    <text evidence="1">The sequence shown here is derived from an EMBL/GenBank/DDBJ whole genome shotgun (WGS) entry which is preliminary data.</text>
</comment>
<accession>A0A2I1HEP8</accession>
<dbReference type="AlphaFoldDB" id="A0A2I1HEP8"/>
<proteinExistence type="predicted"/>
<sequence>MFREAILQDSSGLRRENDNLIHDQDILQTEHNRVHQANARLLRERRIKQHNELWPKPSFFVCQPFTEKDGI</sequence>
<dbReference type="Proteomes" id="UP000234323">
    <property type="component" value="Unassembled WGS sequence"/>
</dbReference>
<gene>
    <name evidence="1" type="ORF">RhiirA4_478268</name>
</gene>
<evidence type="ECO:0000313" key="1">
    <source>
        <dbReference type="EMBL" id="PKY57300.1"/>
    </source>
</evidence>
<keyword evidence="2" id="KW-1185">Reference proteome</keyword>